<gene>
    <name evidence="3" type="ORF">LTR36_010191</name>
</gene>
<feature type="coiled-coil region" evidence="1">
    <location>
        <begin position="87"/>
        <end position="121"/>
    </location>
</feature>
<dbReference type="EMBL" id="JAVFHQ010000008">
    <property type="protein sequence ID" value="KAK4548321.1"/>
    <property type="molecule type" value="Genomic_DNA"/>
</dbReference>
<feature type="compositionally biased region" description="Low complexity" evidence="2">
    <location>
        <begin position="169"/>
        <end position="189"/>
    </location>
</feature>
<name>A0AAV9JSE5_9PEZI</name>
<sequence>MPTTHTDGNLAWIGHLLAEKDRLVAEKDELVASKDKLWREMYRMLRERDARIERLEAEVGCRKGGGGEGMGGVIGTRQGQEGSECVVDGLRGENNKLVERNRALEEALRQLLDREEEEEDGDGVEGGCGEMQSLVAIKPEPQLEKGRSLSAPVSFQKHLGSSPAYHQASMPSPDSDDVPPANKPPSTTTLPTFTFAPLISLSPDGLYETGSIATAAPAVLRSIRAQLATLASRVREGKSPAVPSTAFHSTGCLWMWMMSAAPTTRWTVSAPREFACASCFAARRACLLWLGNLKYIILPLPPRVREAHAMTWEDAGFYIEQRGEVRPEHFPGLWKGSKKTGGKRTS</sequence>
<proteinExistence type="predicted"/>
<dbReference type="Proteomes" id="UP001324427">
    <property type="component" value="Unassembled WGS sequence"/>
</dbReference>
<dbReference type="AlphaFoldDB" id="A0AAV9JSE5"/>
<comment type="caution">
    <text evidence="3">The sequence shown here is derived from an EMBL/GenBank/DDBJ whole genome shotgun (WGS) entry which is preliminary data.</text>
</comment>
<protein>
    <submittedName>
        <fullName evidence="3">Uncharacterized protein</fullName>
    </submittedName>
</protein>
<accession>A0AAV9JSE5</accession>
<feature type="region of interest" description="Disordered" evidence="2">
    <location>
        <begin position="158"/>
        <end position="189"/>
    </location>
</feature>
<evidence type="ECO:0000256" key="2">
    <source>
        <dbReference type="SAM" id="MobiDB-lite"/>
    </source>
</evidence>
<evidence type="ECO:0000313" key="4">
    <source>
        <dbReference type="Proteomes" id="UP001324427"/>
    </source>
</evidence>
<organism evidence="3 4">
    <name type="scientific">Oleoguttula mirabilis</name>
    <dbReference type="NCBI Taxonomy" id="1507867"/>
    <lineage>
        <taxon>Eukaryota</taxon>
        <taxon>Fungi</taxon>
        <taxon>Dikarya</taxon>
        <taxon>Ascomycota</taxon>
        <taxon>Pezizomycotina</taxon>
        <taxon>Dothideomycetes</taxon>
        <taxon>Dothideomycetidae</taxon>
        <taxon>Mycosphaerellales</taxon>
        <taxon>Teratosphaeriaceae</taxon>
        <taxon>Oleoguttula</taxon>
    </lineage>
</organism>
<reference evidence="3 4" key="1">
    <citation type="submission" date="2021-11" db="EMBL/GenBank/DDBJ databases">
        <title>Black yeast isolated from Biological Soil Crust.</title>
        <authorList>
            <person name="Kurbessoian T."/>
        </authorList>
    </citation>
    <scope>NUCLEOTIDE SEQUENCE [LARGE SCALE GENOMIC DNA]</scope>
    <source>
        <strain evidence="3 4">CCFEE 5522</strain>
    </source>
</reference>
<keyword evidence="1" id="KW-0175">Coiled coil</keyword>
<keyword evidence="4" id="KW-1185">Reference proteome</keyword>
<evidence type="ECO:0000256" key="1">
    <source>
        <dbReference type="SAM" id="Coils"/>
    </source>
</evidence>
<evidence type="ECO:0000313" key="3">
    <source>
        <dbReference type="EMBL" id="KAK4548321.1"/>
    </source>
</evidence>